<keyword evidence="5" id="KW-0378">Hydrolase</keyword>
<dbReference type="EMBL" id="BFAV01000018">
    <property type="protein sequence ID" value="GBF32173.1"/>
    <property type="molecule type" value="Genomic_DNA"/>
</dbReference>
<evidence type="ECO:0000256" key="7">
    <source>
        <dbReference type="ARBA" id="ARBA00023136"/>
    </source>
</evidence>
<evidence type="ECO:0000313" key="9">
    <source>
        <dbReference type="EMBL" id="GBF32173.1"/>
    </source>
</evidence>
<dbReference type="InterPro" id="IPR006741">
    <property type="entry name" value="AgrB"/>
</dbReference>
<comment type="caution">
    <text evidence="9">The sequence shown here is derived from an EMBL/GenBank/DDBJ whole genome shotgun (WGS) entry which is preliminary data.</text>
</comment>
<dbReference type="GO" id="GO:0006508">
    <property type="term" value="P:proteolysis"/>
    <property type="evidence" value="ECO:0007669"/>
    <property type="project" value="UniProtKB-KW"/>
</dbReference>
<protein>
    <submittedName>
        <fullName evidence="9">Accessory gene regulator protein B</fullName>
    </submittedName>
</protein>
<reference evidence="10" key="1">
    <citation type="submission" date="2018-02" db="EMBL/GenBank/DDBJ databases">
        <title>Genome sequence of Desulfocucumis palustris strain NAW-5.</title>
        <authorList>
            <person name="Watanabe M."/>
            <person name="Kojima H."/>
            <person name="Fukui M."/>
        </authorList>
    </citation>
    <scope>NUCLEOTIDE SEQUENCE [LARGE SCALE GENOMIC DNA]</scope>
    <source>
        <strain evidence="10">NAW-5</strain>
    </source>
</reference>
<evidence type="ECO:0000256" key="1">
    <source>
        <dbReference type="ARBA" id="ARBA00022475"/>
    </source>
</evidence>
<name>A0A2L2X9A1_9FIRM</name>
<dbReference type="GO" id="GO:0008233">
    <property type="term" value="F:peptidase activity"/>
    <property type="evidence" value="ECO:0007669"/>
    <property type="project" value="UniProtKB-KW"/>
</dbReference>
<keyword evidence="10" id="KW-1185">Reference proteome</keyword>
<feature type="transmembrane region" description="Helical" evidence="8">
    <location>
        <begin position="79"/>
        <end position="98"/>
    </location>
</feature>
<dbReference type="GO" id="GO:0009372">
    <property type="term" value="P:quorum sensing"/>
    <property type="evidence" value="ECO:0007669"/>
    <property type="project" value="UniProtKB-KW"/>
</dbReference>
<keyword evidence="3" id="KW-0645">Protease</keyword>
<evidence type="ECO:0000256" key="3">
    <source>
        <dbReference type="ARBA" id="ARBA00022670"/>
    </source>
</evidence>
<accession>A0A2L2X9A1</accession>
<evidence type="ECO:0000313" key="10">
    <source>
        <dbReference type="Proteomes" id="UP000239549"/>
    </source>
</evidence>
<evidence type="ECO:0000256" key="4">
    <source>
        <dbReference type="ARBA" id="ARBA00022692"/>
    </source>
</evidence>
<evidence type="ECO:0000256" key="5">
    <source>
        <dbReference type="ARBA" id="ARBA00022801"/>
    </source>
</evidence>
<evidence type="ECO:0000256" key="6">
    <source>
        <dbReference type="ARBA" id="ARBA00022989"/>
    </source>
</evidence>
<evidence type="ECO:0000256" key="8">
    <source>
        <dbReference type="SAM" id="Phobius"/>
    </source>
</evidence>
<keyword evidence="2" id="KW-0673">Quorum sensing</keyword>
<dbReference type="Proteomes" id="UP000239549">
    <property type="component" value="Unassembled WGS sequence"/>
</dbReference>
<evidence type="ECO:0000256" key="2">
    <source>
        <dbReference type="ARBA" id="ARBA00022654"/>
    </source>
</evidence>
<dbReference type="AlphaFoldDB" id="A0A2L2X9A1"/>
<keyword evidence="7 8" id="KW-0472">Membrane</keyword>
<keyword evidence="4 8" id="KW-0812">Transmembrane</keyword>
<organism evidence="9 10">
    <name type="scientific">Desulfocucumis palustris</name>
    <dbReference type="NCBI Taxonomy" id="1898651"/>
    <lineage>
        <taxon>Bacteria</taxon>
        <taxon>Bacillati</taxon>
        <taxon>Bacillota</taxon>
        <taxon>Clostridia</taxon>
        <taxon>Eubacteriales</taxon>
        <taxon>Desulfocucumaceae</taxon>
        <taxon>Desulfocucumis</taxon>
    </lineage>
</organism>
<keyword evidence="6 8" id="KW-1133">Transmembrane helix</keyword>
<gene>
    <name evidence="9" type="ORF">DCCM_0364</name>
</gene>
<sequence length="117" mass="12803">MFALLGSFLSQFGQGLVDAISAGAFIAGLAAMILFAPMDSPSAPIISSLRKKKLKIISIAFVFLETFAVLLIRESSWQYAVVVQSCVALTLLWVSFMLTRKGHKLMSLIDKISFKKT</sequence>
<dbReference type="GO" id="GO:0016020">
    <property type="term" value="C:membrane"/>
    <property type="evidence" value="ECO:0007669"/>
    <property type="project" value="InterPro"/>
</dbReference>
<feature type="transmembrane region" description="Helical" evidence="8">
    <location>
        <begin position="56"/>
        <end position="73"/>
    </location>
</feature>
<keyword evidence="1" id="KW-1003">Cell membrane</keyword>
<proteinExistence type="predicted"/>
<dbReference type="Pfam" id="PF04647">
    <property type="entry name" value="AgrB"/>
    <property type="match status" value="1"/>
</dbReference>
<feature type="transmembrane region" description="Helical" evidence="8">
    <location>
        <begin position="12"/>
        <end position="35"/>
    </location>
</feature>